<name>A0A1T4MK42_9BACT</name>
<dbReference type="Proteomes" id="UP000190102">
    <property type="component" value="Unassembled WGS sequence"/>
</dbReference>
<keyword evidence="3" id="KW-1185">Reference proteome</keyword>
<keyword evidence="1" id="KW-1133">Transmembrane helix</keyword>
<evidence type="ECO:0000313" key="2">
    <source>
        <dbReference type="EMBL" id="SJZ67216.1"/>
    </source>
</evidence>
<proteinExistence type="predicted"/>
<gene>
    <name evidence="2" type="ORF">SAMN02745119_01329</name>
</gene>
<dbReference type="RefSeq" id="WP_078789629.1">
    <property type="nucleotide sequence ID" value="NZ_FUWR01000005.1"/>
</dbReference>
<evidence type="ECO:0000256" key="1">
    <source>
        <dbReference type="SAM" id="Phobius"/>
    </source>
</evidence>
<accession>A0A1T4MK42</accession>
<sequence>MTEDLPDTEEIQPRSQTMVMLTGLYLFLLLMTLMSYGQPVPLFGILLEGTSARIFIMVDSLVCLHLFLGLLKRQRLTWYLLLIYNGYEVLNTLLNLWLVPHKELERLLERPIDPTGMLFSNLVTVGIILWISWVIQRQREQFTNHSPYLF</sequence>
<dbReference type="OrthoDB" id="5396694at2"/>
<feature type="transmembrane region" description="Helical" evidence="1">
    <location>
        <begin position="118"/>
        <end position="135"/>
    </location>
</feature>
<evidence type="ECO:0000313" key="3">
    <source>
        <dbReference type="Proteomes" id="UP000190102"/>
    </source>
</evidence>
<dbReference type="AlphaFoldDB" id="A0A1T4MK42"/>
<feature type="transmembrane region" description="Helical" evidence="1">
    <location>
        <begin position="50"/>
        <end position="71"/>
    </location>
</feature>
<feature type="transmembrane region" description="Helical" evidence="1">
    <location>
        <begin position="78"/>
        <end position="98"/>
    </location>
</feature>
<dbReference type="STRING" id="115783.SAMN02745119_01329"/>
<keyword evidence="1" id="KW-0472">Membrane</keyword>
<dbReference type="EMBL" id="FUWR01000005">
    <property type="protein sequence ID" value="SJZ67216.1"/>
    <property type="molecule type" value="Genomic_DNA"/>
</dbReference>
<feature type="transmembrane region" description="Helical" evidence="1">
    <location>
        <begin position="18"/>
        <end position="38"/>
    </location>
</feature>
<protein>
    <submittedName>
        <fullName evidence="2">Uncharacterized protein</fullName>
    </submittedName>
</protein>
<organism evidence="2 3">
    <name type="scientific">Trichlorobacter thiogenes</name>
    <dbReference type="NCBI Taxonomy" id="115783"/>
    <lineage>
        <taxon>Bacteria</taxon>
        <taxon>Pseudomonadati</taxon>
        <taxon>Thermodesulfobacteriota</taxon>
        <taxon>Desulfuromonadia</taxon>
        <taxon>Geobacterales</taxon>
        <taxon>Geobacteraceae</taxon>
        <taxon>Trichlorobacter</taxon>
    </lineage>
</organism>
<keyword evidence="1" id="KW-0812">Transmembrane</keyword>
<reference evidence="3" key="1">
    <citation type="submission" date="2017-02" db="EMBL/GenBank/DDBJ databases">
        <authorList>
            <person name="Varghese N."/>
            <person name="Submissions S."/>
        </authorList>
    </citation>
    <scope>NUCLEOTIDE SEQUENCE [LARGE SCALE GENOMIC DNA]</scope>
    <source>
        <strain evidence="3">ATCC BAA-34</strain>
    </source>
</reference>